<feature type="domain" description="HhH-GPD" evidence="5">
    <location>
        <begin position="170"/>
        <end position="340"/>
    </location>
</feature>
<dbReference type="Gene3D" id="1.10.340.30">
    <property type="entry name" value="Hypothetical protein, domain 2"/>
    <property type="match status" value="1"/>
</dbReference>
<dbReference type="Gene3D" id="3.30.310.20">
    <property type="entry name" value="DNA-3-methyladenine glycosylase AlkA, N-terminal domain"/>
    <property type="match status" value="1"/>
</dbReference>
<dbReference type="EMBL" id="JAAFGS010000006">
    <property type="protein sequence ID" value="NGZ77093.1"/>
    <property type="molecule type" value="Genomic_DNA"/>
</dbReference>
<evidence type="ECO:0000259" key="6">
    <source>
        <dbReference type="SMART" id="SM01009"/>
    </source>
</evidence>
<dbReference type="InterPro" id="IPR011257">
    <property type="entry name" value="DNA_glycosylase"/>
</dbReference>
<keyword evidence="8" id="KW-1185">Reference proteome</keyword>
<comment type="catalytic activity">
    <reaction evidence="1">
        <text>Hydrolysis of alkylated DNA, releasing 3-methyladenine, 3-methylguanine, 7-methylguanine and 7-methyladenine.</text>
        <dbReference type="EC" id="3.2.2.21"/>
    </reaction>
</comment>
<keyword evidence="3" id="KW-0227">DNA damage</keyword>
<evidence type="ECO:0000259" key="5">
    <source>
        <dbReference type="SMART" id="SM00478"/>
    </source>
</evidence>
<dbReference type="PANTHER" id="PTHR43003:SF12">
    <property type="entry name" value="DNA-3-METHYLADENINE GLYCOSYLASE"/>
    <property type="match status" value="1"/>
</dbReference>
<feature type="domain" description="DNA-3-methyladenine glycosylase AlkA N-terminal" evidence="6">
    <location>
        <begin position="16"/>
        <end position="160"/>
    </location>
</feature>
<evidence type="ECO:0000256" key="3">
    <source>
        <dbReference type="ARBA" id="ARBA00022763"/>
    </source>
</evidence>
<dbReference type="EC" id="3.2.2.21" evidence="2"/>
<evidence type="ECO:0000256" key="2">
    <source>
        <dbReference type="ARBA" id="ARBA00012000"/>
    </source>
</evidence>
<dbReference type="Proteomes" id="UP000800303">
    <property type="component" value="Unassembled WGS sequence"/>
</dbReference>
<evidence type="ECO:0000256" key="4">
    <source>
        <dbReference type="ARBA" id="ARBA00023204"/>
    </source>
</evidence>
<dbReference type="CDD" id="cd00056">
    <property type="entry name" value="ENDO3c"/>
    <property type="match status" value="1"/>
</dbReference>
<name>A0ABX0F814_9BACL</name>
<evidence type="ECO:0000256" key="1">
    <source>
        <dbReference type="ARBA" id="ARBA00000086"/>
    </source>
</evidence>
<proteinExistence type="predicted"/>
<reference evidence="7 8" key="1">
    <citation type="submission" date="2020-01" db="EMBL/GenBank/DDBJ databases">
        <title>Polyphasic characterisation and genomic insights into a novel alkali tolerant bacterium VR-M41.</title>
        <authorList>
            <person name="Vemuluri V.R."/>
        </authorList>
    </citation>
    <scope>NUCLEOTIDE SEQUENCE [LARGE SCALE GENOMIC DNA]</scope>
    <source>
        <strain evidence="7 8">VR-M41</strain>
    </source>
</reference>
<accession>A0ABX0F814</accession>
<dbReference type="SMART" id="SM00478">
    <property type="entry name" value="ENDO3c"/>
    <property type="match status" value="1"/>
</dbReference>
<comment type="caution">
    <text evidence="7">The sequence shown here is derived from an EMBL/GenBank/DDBJ whole genome shotgun (WGS) entry which is preliminary data.</text>
</comment>
<evidence type="ECO:0000313" key="8">
    <source>
        <dbReference type="Proteomes" id="UP000800303"/>
    </source>
</evidence>
<dbReference type="Pfam" id="PF00730">
    <property type="entry name" value="HhH-GPD"/>
    <property type="match status" value="1"/>
</dbReference>
<dbReference type="RefSeq" id="WP_166276828.1">
    <property type="nucleotide sequence ID" value="NZ_JAAFGS010000006.1"/>
</dbReference>
<protein>
    <recommendedName>
        <fullName evidence="2">DNA-3-methyladenine glycosylase II</fullName>
        <ecNumber evidence="2">3.2.2.21</ecNumber>
    </recommendedName>
</protein>
<dbReference type="InterPro" id="IPR003265">
    <property type="entry name" value="HhH-GPD_domain"/>
</dbReference>
<dbReference type="SUPFAM" id="SSF48150">
    <property type="entry name" value="DNA-glycosylase"/>
    <property type="match status" value="1"/>
</dbReference>
<keyword evidence="4" id="KW-0234">DNA repair</keyword>
<dbReference type="InterPro" id="IPR051912">
    <property type="entry name" value="Alkylbase_DNA_Glycosylase/TA"/>
</dbReference>
<dbReference type="InterPro" id="IPR010316">
    <property type="entry name" value="AlkA_N"/>
</dbReference>
<sequence length="349" mass="38540">MKPFRQHAERPLRSGPLELLPFGPFSWPECLVYLGRSELEIMHRVEDGRVCKAAELSGIPVLLELDGSSRPDKGKAAGPIRMPDADDGNAATARSFAALRVSFPRGGDTPELRAAAADYVREWFGLDEDLEPFYAMAMRDPLLGPVVSEHAGLRLIGIPDLFESLVWAVIGQQISLPFAYTMKNRLVETYGQRLDEQEVSDAETAPFYLFPRPARIAALTPDDLRPMQFSGRKAEYIIGIARMMEEGRLSKAALLRMDEIEAREALLRIRGVGAWTADYVGMKCLRRPSAFPSADAGLHQALKIGLGLNRKPLPDEIARAAADWKSFEAYAVFYLWQSLLPGVPGDGGA</sequence>
<dbReference type="PANTHER" id="PTHR43003">
    <property type="entry name" value="DNA-3-METHYLADENINE GLYCOSYLASE"/>
    <property type="match status" value="1"/>
</dbReference>
<evidence type="ECO:0000313" key="7">
    <source>
        <dbReference type="EMBL" id="NGZ77093.1"/>
    </source>
</evidence>
<gene>
    <name evidence="7" type="ORF">GYN08_17440</name>
</gene>
<dbReference type="InterPro" id="IPR037046">
    <property type="entry name" value="AlkA_N_sf"/>
</dbReference>
<dbReference type="SMART" id="SM01009">
    <property type="entry name" value="AlkA_N"/>
    <property type="match status" value="1"/>
</dbReference>
<organism evidence="7 8">
    <name type="scientific">Saccharibacillus alkalitolerans</name>
    <dbReference type="NCBI Taxonomy" id="2705290"/>
    <lineage>
        <taxon>Bacteria</taxon>
        <taxon>Bacillati</taxon>
        <taxon>Bacillota</taxon>
        <taxon>Bacilli</taxon>
        <taxon>Bacillales</taxon>
        <taxon>Paenibacillaceae</taxon>
        <taxon>Saccharibacillus</taxon>
    </lineage>
</organism>